<reference evidence="4 5" key="1">
    <citation type="submission" date="2020-03" db="EMBL/GenBank/DDBJ databases">
        <title>Sequencing the genomes of 1000 actinobacteria strains.</title>
        <authorList>
            <person name="Klenk H.-P."/>
        </authorList>
    </citation>
    <scope>NUCLEOTIDE SEQUENCE [LARGE SCALE GENOMIC DNA]</scope>
    <source>
        <strain evidence="4 5">DSM 18964</strain>
    </source>
</reference>
<evidence type="ECO:0000256" key="3">
    <source>
        <dbReference type="SAM" id="Phobius"/>
    </source>
</evidence>
<feature type="transmembrane region" description="Helical" evidence="3">
    <location>
        <begin position="6"/>
        <end position="28"/>
    </location>
</feature>
<keyword evidence="3" id="KW-0812">Transmembrane</keyword>
<proteinExistence type="inferred from homology"/>
<evidence type="ECO:0000256" key="2">
    <source>
        <dbReference type="SAM" id="MobiDB-lite"/>
    </source>
</evidence>
<keyword evidence="3" id="KW-1133">Transmembrane helix</keyword>
<protein>
    <submittedName>
        <fullName evidence="4">Multicomponent Na+:H+ antiporter subunit G</fullName>
    </submittedName>
</protein>
<gene>
    <name evidence="4" type="ORF">BKA07_002690</name>
</gene>
<feature type="transmembrane region" description="Helical" evidence="3">
    <location>
        <begin position="40"/>
        <end position="59"/>
    </location>
</feature>
<dbReference type="InterPro" id="IPR005133">
    <property type="entry name" value="PhaG_MnhG_YufB"/>
</dbReference>
<dbReference type="AlphaFoldDB" id="A0A846S1U2"/>
<feature type="region of interest" description="Disordered" evidence="2">
    <location>
        <begin position="105"/>
        <end position="134"/>
    </location>
</feature>
<comment type="similarity">
    <text evidence="1">Belongs to the CPA3 antiporters (TC 2.A.63) subunit G family.</text>
</comment>
<accession>A0A846S1U2</accession>
<keyword evidence="3" id="KW-0472">Membrane</keyword>
<dbReference type="EMBL" id="JAATJN010000001">
    <property type="protein sequence ID" value="NJC57655.1"/>
    <property type="molecule type" value="Genomic_DNA"/>
</dbReference>
<sequence length="134" mass="14066">MNDAVATTLVGVFGISGSLLMLFSAMAMFRVRDAFSRINVFSPSTGVGMPLIVVAAYVYDLHSAGFSWGSLLMAVVAVLCLIIVSSVASNTLSRASVLSGQPVYRKTSPNRLARPPAGTIDVDPGSAQDPTRED</sequence>
<evidence type="ECO:0000313" key="5">
    <source>
        <dbReference type="Proteomes" id="UP000576792"/>
    </source>
</evidence>
<dbReference type="PANTHER" id="PTHR34703">
    <property type="entry name" value="ANTIPORTER SUBUNIT MNHG2-RELATED"/>
    <property type="match status" value="1"/>
</dbReference>
<keyword evidence="5" id="KW-1185">Reference proteome</keyword>
<comment type="caution">
    <text evidence="4">The sequence shown here is derived from an EMBL/GenBank/DDBJ whole genome shotgun (WGS) entry which is preliminary data.</text>
</comment>
<dbReference type="GO" id="GO:0015385">
    <property type="term" value="F:sodium:proton antiporter activity"/>
    <property type="evidence" value="ECO:0007669"/>
    <property type="project" value="TreeGrafter"/>
</dbReference>
<organism evidence="4 5">
    <name type="scientific">Brevibacterium marinum</name>
    <dbReference type="NCBI Taxonomy" id="418643"/>
    <lineage>
        <taxon>Bacteria</taxon>
        <taxon>Bacillati</taxon>
        <taxon>Actinomycetota</taxon>
        <taxon>Actinomycetes</taxon>
        <taxon>Micrococcales</taxon>
        <taxon>Brevibacteriaceae</taxon>
        <taxon>Brevibacterium</taxon>
    </lineage>
</organism>
<dbReference type="PANTHER" id="PTHR34703:SF1">
    <property type="entry name" value="ANTIPORTER SUBUNIT MNHG2-RELATED"/>
    <property type="match status" value="1"/>
</dbReference>
<name>A0A846S1U2_9MICO</name>
<dbReference type="Proteomes" id="UP000576792">
    <property type="component" value="Unassembled WGS sequence"/>
</dbReference>
<evidence type="ECO:0000313" key="4">
    <source>
        <dbReference type="EMBL" id="NJC57655.1"/>
    </source>
</evidence>
<dbReference type="RefSeq" id="WP_167951315.1">
    <property type="nucleotide sequence ID" value="NZ_BAAAPQ010000040.1"/>
</dbReference>
<feature type="transmembrane region" description="Helical" evidence="3">
    <location>
        <begin position="65"/>
        <end position="84"/>
    </location>
</feature>
<dbReference type="Pfam" id="PF03334">
    <property type="entry name" value="PhaG_MnhG_YufB"/>
    <property type="match status" value="1"/>
</dbReference>
<evidence type="ECO:0000256" key="1">
    <source>
        <dbReference type="ARBA" id="ARBA00008404"/>
    </source>
</evidence>